<dbReference type="AlphaFoldDB" id="A0A1W9KZV1"/>
<proteinExistence type="predicted"/>
<evidence type="ECO:0000313" key="1">
    <source>
        <dbReference type="EMBL" id="OQW90259.1"/>
    </source>
</evidence>
<comment type="caution">
    <text evidence="1">The sequence shown here is derived from an EMBL/GenBank/DDBJ whole genome shotgun (WGS) entry which is preliminary data.</text>
</comment>
<accession>A0A1W9KZV1</accession>
<name>A0A1W9KZV1_9BURK</name>
<organism evidence="1 2">
    <name type="scientific">Rhodoferax ferrireducens</name>
    <dbReference type="NCBI Taxonomy" id="192843"/>
    <lineage>
        <taxon>Bacteria</taxon>
        <taxon>Pseudomonadati</taxon>
        <taxon>Pseudomonadota</taxon>
        <taxon>Betaproteobacteria</taxon>
        <taxon>Burkholderiales</taxon>
        <taxon>Comamonadaceae</taxon>
        <taxon>Rhodoferax</taxon>
    </lineage>
</organism>
<protein>
    <submittedName>
        <fullName evidence="1">Uncharacterized protein</fullName>
    </submittedName>
</protein>
<sequence length="230" mass="24117">MLTALAAPLAHSQSACSSDGQPAPSALFERFTNADCASCWADPATPSSPPNALTLDWLVPGSQGDAAALAAAANSDARVRLAALQRSPVASQDHLLTAIPGEPMTMMRVAHGPAVGNYMGVLISLRLPPNTALALPVTGWVVLLETVPVDTAGSPVPRYVVKNALQPLWHMGEKLLNQEGLDFNEVRAMSLPDAVATDRLRVAGWVQDAQGRVLAAVQSACQPAPEYQAR</sequence>
<gene>
    <name evidence="1" type="ORF">BWK72_00700</name>
</gene>
<dbReference type="EMBL" id="MTEI01000001">
    <property type="protein sequence ID" value="OQW90259.1"/>
    <property type="molecule type" value="Genomic_DNA"/>
</dbReference>
<evidence type="ECO:0000313" key="2">
    <source>
        <dbReference type="Proteomes" id="UP000192505"/>
    </source>
</evidence>
<reference evidence="1 2" key="1">
    <citation type="submission" date="2017-01" db="EMBL/GenBank/DDBJ databases">
        <title>Novel large sulfur bacteria in the metagenomes of groundwater-fed chemosynthetic microbial mats in the Lake Huron basin.</title>
        <authorList>
            <person name="Sharrar A.M."/>
            <person name="Flood B.E."/>
            <person name="Bailey J.V."/>
            <person name="Jones D.S."/>
            <person name="Biddanda B."/>
            <person name="Ruberg S.A."/>
            <person name="Marcus D.N."/>
            <person name="Dick G.J."/>
        </authorList>
    </citation>
    <scope>NUCLEOTIDE SEQUENCE [LARGE SCALE GENOMIC DNA]</scope>
    <source>
        <strain evidence="1">A7</strain>
    </source>
</reference>
<dbReference type="Proteomes" id="UP000192505">
    <property type="component" value="Unassembled WGS sequence"/>
</dbReference>